<protein>
    <submittedName>
        <fullName evidence="2">Uncharacterized protein</fullName>
    </submittedName>
</protein>
<feature type="transmembrane region" description="Helical" evidence="1">
    <location>
        <begin position="12"/>
        <end position="29"/>
    </location>
</feature>
<dbReference type="STRING" id="996166.SAMN05192554_12047"/>
<organism evidence="2 3">
    <name type="scientific">Haloarchaeobius iranensis</name>
    <dbReference type="NCBI Taxonomy" id="996166"/>
    <lineage>
        <taxon>Archaea</taxon>
        <taxon>Methanobacteriati</taxon>
        <taxon>Methanobacteriota</taxon>
        <taxon>Stenosarchaea group</taxon>
        <taxon>Halobacteria</taxon>
        <taxon>Halobacteriales</taxon>
        <taxon>Halorubellaceae</taxon>
        <taxon>Haloarchaeobius</taxon>
    </lineage>
</organism>
<feature type="transmembrane region" description="Helical" evidence="1">
    <location>
        <begin position="41"/>
        <end position="64"/>
    </location>
</feature>
<accession>A0A1G9ZHT1</accession>
<feature type="transmembrane region" description="Helical" evidence="1">
    <location>
        <begin position="76"/>
        <end position="93"/>
    </location>
</feature>
<feature type="transmembrane region" description="Helical" evidence="1">
    <location>
        <begin position="113"/>
        <end position="137"/>
    </location>
</feature>
<evidence type="ECO:0000256" key="1">
    <source>
        <dbReference type="SAM" id="Phobius"/>
    </source>
</evidence>
<dbReference type="InterPro" id="IPR040493">
    <property type="entry name" value="DUF5518"/>
</dbReference>
<dbReference type="EMBL" id="FNIA01000020">
    <property type="protein sequence ID" value="SDN20607.1"/>
    <property type="molecule type" value="Genomic_DNA"/>
</dbReference>
<name>A0A1G9ZHT1_9EURY</name>
<gene>
    <name evidence="2" type="ORF">SAMN05192554_12047</name>
</gene>
<reference evidence="2 3" key="1">
    <citation type="submission" date="2016-10" db="EMBL/GenBank/DDBJ databases">
        <authorList>
            <person name="de Groot N.N."/>
        </authorList>
    </citation>
    <scope>NUCLEOTIDE SEQUENCE [LARGE SCALE GENOMIC DNA]</scope>
    <source>
        <strain evidence="3">EB21,IBRC-M 10013,KCTC 4048</strain>
    </source>
</reference>
<evidence type="ECO:0000313" key="3">
    <source>
        <dbReference type="Proteomes" id="UP000199370"/>
    </source>
</evidence>
<keyword evidence="1" id="KW-0812">Transmembrane</keyword>
<dbReference type="RefSeq" id="WP_089735308.1">
    <property type="nucleotide sequence ID" value="NZ_FNIA01000020.1"/>
</dbReference>
<dbReference type="Proteomes" id="UP000199370">
    <property type="component" value="Unassembled WGS sequence"/>
</dbReference>
<proteinExistence type="predicted"/>
<keyword evidence="1" id="KW-1133">Transmembrane helix</keyword>
<sequence>MRPSLHHRRGAWTYAIVGGLVAAPLVVVHNRTAGLGGELSLLPGLGTGLPLTAVFVGGLVAGVLAGRTSADADTAAAGAGLFGSVPALGWALAYPAELALETGGAWWFDLVEVVLLVVFAGLVLTLGAVGGLLGGLVGRWLASQVG</sequence>
<dbReference type="AlphaFoldDB" id="A0A1G9ZHT1"/>
<keyword evidence="1" id="KW-0472">Membrane</keyword>
<keyword evidence="3" id="KW-1185">Reference proteome</keyword>
<dbReference type="Pfam" id="PF17647">
    <property type="entry name" value="DUF5518"/>
    <property type="match status" value="1"/>
</dbReference>
<evidence type="ECO:0000313" key="2">
    <source>
        <dbReference type="EMBL" id="SDN20607.1"/>
    </source>
</evidence>